<dbReference type="WBParaSite" id="JU765_v2.g4785.t1">
    <property type="protein sequence ID" value="JU765_v2.g4785.t1"/>
    <property type="gene ID" value="JU765_v2.g4785"/>
</dbReference>
<organism evidence="1 2">
    <name type="scientific">Panagrolaimus sp. JU765</name>
    <dbReference type="NCBI Taxonomy" id="591449"/>
    <lineage>
        <taxon>Eukaryota</taxon>
        <taxon>Metazoa</taxon>
        <taxon>Ecdysozoa</taxon>
        <taxon>Nematoda</taxon>
        <taxon>Chromadorea</taxon>
        <taxon>Rhabditida</taxon>
        <taxon>Tylenchina</taxon>
        <taxon>Panagrolaimomorpha</taxon>
        <taxon>Panagrolaimoidea</taxon>
        <taxon>Panagrolaimidae</taxon>
        <taxon>Panagrolaimus</taxon>
    </lineage>
</organism>
<proteinExistence type="predicted"/>
<evidence type="ECO:0000313" key="1">
    <source>
        <dbReference type="Proteomes" id="UP000887576"/>
    </source>
</evidence>
<evidence type="ECO:0000313" key="2">
    <source>
        <dbReference type="WBParaSite" id="JU765_v2.g4785.t1"/>
    </source>
</evidence>
<sequence length="221" mass="26149">MAEEPVFRIDGIPVQVLEEGKTEEFCSRMRYRGCEVECNDWTEIKTRRNKKERKIEEVMYDAAEFKKAANKYYTAKPPDLVQTSEKLWLGAVYTVKEYFLKLHVLPNSHDSLRTLAKAAAFECDKTKAVTLTEAWRFAEDFHKYTYASINFEPNEFESQKQAVEEFIVEFPKIGEEAGSKAIEKMMMEDEREKYEKKIRFQPREGIIWLGEQEYHYENVAY</sequence>
<name>A0AC34R9Y2_9BILA</name>
<protein>
    <submittedName>
        <fullName evidence="2">Uncharacterized protein</fullName>
    </submittedName>
</protein>
<accession>A0AC34R9Y2</accession>
<reference evidence="2" key="1">
    <citation type="submission" date="2022-11" db="UniProtKB">
        <authorList>
            <consortium name="WormBaseParasite"/>
        </authorList>
    </citation>
    <scope>IDENTIFICATION</scope>
</reference>
<dbReference type="Proteomes" id="UP000887576">
    <property type="component" value="Unplaced"/>
</dbReference>